<evidence type="ECO:0000313" key="3">
    <source>
        <dbReference type="Proteomes" id="UP000199331"/>
    </source>
</evidence>
<reference evidence="3" key="1">
    <citation type="submission" date="2016-10" db="EMBL/GenBank/DDBJ databases">
        <authorList>
            <person name="Varghese N."/>
            <person name="Submissions S."/>
        </authorList>
    </citation>
    <scope>NUCLEOTIDE SEQUENCE [LARGE SCALE GENOMIC DNA]</scope>
    <source>
        <strain evidence="3">CGMCC 1.7715</strain>
    </source>
</reference>
<dbReference type="InterPro" id="IPR013901">
    <property type="entry name" value="Anthrone_oxy"/>
</dbReference>
<keyword evidence="1" id="KW-0472">Membrane</keyword>
<feature type="transmembrane region" description="Helical" evidence="1">
    <location>
        <begin position="59"/>
        <end position="81"/>
    </location>
</feature>
<dbReference type="Proteomes" id="UP000199331">
    <property type="component" value="Unassembled WGS sequence"/>
</dbReference>
<protein>
    <submittedName>
        <fullName evidence="2">Uncharacterized membrane protein</fullName>
    </submittedName>
</protein>
<feature type="transmembrane region" description="Helical" evidence="1">
    <location>
        <begin position="144"/>
        <end position="168"/>
    </location>
</feature>
<gene>
    <name evidence="2" type="ORF">SAMN04488060_0965</name>
</gene>
<feature type="transmembrane region" description="Helical" evidence="1">
    <location>
        <begin position="6"/>
        <end position="27"/>
    </location>
</feature>
<keyword evidence="3" id="KW-1185">Reference proteome</keyword>
<keyword evidence="1" id="KW-0812">Transmembrane</keyword>
<name>A0A1I5LEW4_9SPHN</name>
<dbReference type="Pfam" id="PF08592">
    <property type="entry name" value="Anthrone_oxy"/>
    <property type="match status" value="1"/>
</dbReference>
<organism evidence="2 3">
    <name type="scientific">Qipengyuania nanhaisediminis</name>
    <dbReference type="NCBI Taxonomy" id="604088"/>
    <lineage>
        <taxon>Bacteria</taxon>
        <taxon>Pseudomonadati</taxon>
        <taxon>Pseudomonadota</taxon>
        <taxon>Alphaproteobacteria</taxon>
        <taxon>Sphingomonadales</taxon>
        <taxon>Erythrobacteraceae</taxon>
        <taxon>Qipengyuania</taxon>
    </lineage>
</organism>
<dbReference type="AlphaFoldDB" id="A0A1I5LEW4"/>
<proteinExistence type="predicted"/>
<dbReference type="STRING" id="604088.SAMN04488060_0965"/>
<sequence length="169" mass="18440">MTYDWALYACLFLALWSAMVAGVFSAFSEFIMSALSKAEPASGIEAMQHINRDVIRTSFVAGILAIPFLSVALAIYAVTVYEGTGRVILVMGAATYVVSVFGTTIFANVPMNNRLDALDGKRAEARDYWSENVRNWTRFNHVRALGSVLTAGLYLAAAITLVSSGQVWR</sequence>
<keyword evidence="1" id="KW-1133">Transmembrane helix</keyword>
<accession>A0A1I5LEW4</accession>
<feature type="transmembrane region" description="Helical" evidence="1">
    <location>
        <begin position="87"/>
        <end position="109"/>
    </location>
</feature>
<evidence type="ECO:0000313" key="2">
    <source>
        <dbReference type="EMBL" id="SFO95735.1"/>
    </source>
</evidence>
<dbReference type="EMBL" id="FOWZ01000001">
    <property type="protein sequence ID" value="SFO95735.1"/>
    <property type="molecule type" value="Genomic_DNA"/>
</dbReference>
<evidence type="ECO:0000256" key="1">
    <source>
        <dbReference type="SAM" id="Phobius"/>
    </source>
</evidence>